<dbReference type="InterPro" id="IPR001736">
    <property type="entry name" value="PLipase_D/transphosphatidylase"/>
</dbReference>
<evidence type="ECO:0000313" key="2">
    <source>
        <dbReference type="EMBL" id="QQO10855.1"/>
    </source>
</evidence>
<name>A0A7T7XQX9_9SPIR</name>
<dbReference type="Gene3D" id="3.30.870.10">
    <property type="entry name" value="Endonuclease Chain A"/>
    <property type="match status" value="2"/>
</dbReference>
<dbReference type="AlphaFoldDB" id="A0A7T7XQX9"/>
<dbReference type="EMBL" id="CP067089">
    <property type="protein sequence ID" value="QQO10855.1"/>
    <property type="molecule type" value="Genomic_DNA"/>
</dbReference>
<evidence type="ECO:0000313" key="3">
    <source>
        <dbReference type="Proteomes" id="UP000595917"/>
    </source>
</evidence>
<dbReference type="SUPFAM" id="SSF56024">
    <property type="entry name" value="Phospholipase D/nuclease"/>
    <property type="match status" value="2"/>
</dbReference>
<sequence length="467" mass="51893">MRKAVKYTCIAYLLYVLGASTLSYARPKTMREESKKSLEKQFLSETGDPGPDRIALVEDCQEGLGIRIRMLRSARRSADIAYHTVHKGETTDAFFGEILSAAQRGVKVRILLDGKVGVTSGEISNILKTLDSHENISCRLYNPINWLKPWKWHALLHDKFIIVDDELLLLGGRNIGDKYFAPPGFTGKITNDRDVFVWKASGAGPGAADQVRDYMDSLWDSPYVKPLSAGKRDEPLYAKLSAAGARFEESYPVFFSRTLEDYKGKTVPAAKITLVYNPINAGPKEAWVGYQLADLAVQATDTVYIQTPYATANRKLLETLTETCSDAQTSILTNSMASSPNFPAFSNYSSQRKKFVGTGVSIYEYQDIHSIHGKSFIFDERLSAVGSYNLDDRSFYIDTETMLVIDSPEFASILSGAMDSYRGSSLKVGQDNNYEPNPAVAPVPVSRMKKFIMGTASVVSRLFQFLI</sequence>
<feature type="domain" description="PLD phosphodiesterase" evidence="1">
    <location>
        <begin position="152"/>
        <end position="179"/>
    </location>
</feature>
<dbReference type="RefSeq" id="WP_215628160.1">
    <property type="nucleotide sequence ID" value="NZ_CP067089.2"/>
</dbReference>
<organism evidence="2 3">
    <name type="scientific">Breznakiella homolactica</name>
    <dbReference type="NCBI Taxonomy" id="2798577"/>
    <lineage>
        <taxon>Bacteria</taxon>
        <taxon>Pseudomonadati</taxon>
        <taxon>Spirochaetota</taxon>
        <taxon>Spirochaetia</taxon>
        <taxon>Spirochaetales</taxon>
        <taxon>Breznakiellaceae</taxon>
        <taxon>Breznakiella</taxon>
    </lineage>
</organism>
<dbReference type="InterPro" id="IPR025202">
    <property type="entry name" value="PLD-like_dom"/>
</dbReference>
<dbReference type="GO" id="GO:0030572">
    <property type="term" value="F:phosphatidyltransferase activity"/>
    <property type="evidence" value="ECO:0007669"/>
    <property type="project" value="UniProtKB-ARBA"/>
</dbReference>
<dbReference type="PROSITE" id="PS50035">
    <property type="entry name" value="PLD"/>
    <property type="match status" value="2"/>
</dbReference>
<protein>
    <submittedName>
        <fullName evidence="2">Phospholipase D family protein</fullName>
    </submittedName>
</protein>
<dbReference type="KEGG" id="bhc:JFL75_08050"/>
<feature type="domain" description="PLD phosphodiesterase" evidence="1">
    <location>
        <begin position="367"/>
        <end position="394"/>
    </location>
</feature>
<accession>A0A7T7XQX9</accession>
<dbReference type="CDD" id="cd09113">
    <property type="entry name" value="PLDc_ymdC_like_2"/>
    <property type="match status" value="1"/>
</dbReference>
<reference evidence="2" key="1">
    <citation type="submission" date="2021-01" db="EMBL/GenBank/DDBJ databases">
        <title>Description of Breznakiella homolactica.</title>
        <authorList>
            <person name="Song Y."/>
            <person name="Brune A."/>
        </authorList>
    </citation>
    <scope>NUCLEOTIDE SEQUENCE</scope>
    <source>
        <strain evidence="2">RmG30</strain>
    </source>
</reference>
<gene>
    <name evidence="2" type="ORF">JFL75_08050</name>
</gene>
<dbReference type="GO" id="GO:0032049">
    <property type="term" value="P:cardiolipin biosynthetic process"/>
    <property type="evidence" value="ECO:0007669"/>
    <property type="project" value="UniProtKB-ARBA"/>
</dbReference>
<keyword evidence="3" id="KW-1185">Reference proteome</keyword>
<dbReference type="PANTHER" id="PTHR21248">
    <property type="entry name" value="CARDIOLIPIN SYNTHASE"/>
    <property type="match status" value="1"/>
</dbReference>
<evidence type="ECO:0000259" key="1">
    <source>
        <dbReference type="PROSITE" id="PS50035"/>
    </source>
</evidence>
<dbReference type="PANTHER" id="PTHR21248:SF12">
    <property type="entry name" value="CARDIOLIPIN SYNTHASE C"/>
    <property type="match status" value="1"/>
</dbReference>
<dbReference type="Pfam" id="PF13091">
    <property type="entry name" value="PLDc_2"/>
    <property type="match status" value="2"/>
</dbReference>
<proteinExistence type="predicted"/>
<dbReference type="SMART" id="SM00155">
    <property type="entry name" value="PLDc"/>
    <property type="match status" value="2"/>
</dbReference>
<dbReference type="Proteomes" id="UP000595917">
    <property type="component" value="Chromosome"/>
</dbReference>